<keyword evidence="3" id="KW-1133">Transmembrane helix</keyword>
<feature type="transmembrane region" description="Helical" evidence="3">
    <location>
        <begin position="282"/>
        <end position="300"/>
    </location>
</feature>
<dbReference type="InterPro" id="IPR036259">
    <property type="entry name" value="MFS_trans_sf"/>
</dbReference>
<evidence type="ECO:0000256" key="3">
    <source>
        <dbReference type="SAM" id="Phobius"/>
    </source>
</evidence>
<dbReference type="PANTHER" id="PTHR11360:SF284">
    <property type="entry name" value="EG:103B4.3 PROTEIN-RELATED"/>
    <property type="match status" value="1"/>
</dbReference>
<keyword evidence="3" id="KW-0812">Transmembrane</keyword>
<feature type="transmembrane region" description="Helical" evidence="3">
    <location>
        <begin position="216"/>
        <end position="239"/>
    </location>
</feature>
<accession>A0AAD6SYE1</accession>
<feature type="transmembrane region" description="Helical" evidence="3">
    <location>
        <begin position="306"/>
        <end position="329"/>
    </location>
</feature>
<evidence type="ECO:0000313" key="6">
    <source>
        <dbReference type="Proteomes" id="UP001218188"/>
    </source>
</evidence>
<comment type="similarity">
    <text evidence="2">Belongs to the major facilitator superfamily. Monocarboxylate porter (TC 2.A.1.13) family.</text>
</comment>
<feature type="transmembrane region" description="Helical" evidence="3">
    <location>
        <begin position="251"/>
        <end position="270"/>
    </location>
</feature>
<feature type="transmembrane region" description="Helical" evidence="3">
    <location>
        <begin position="143"/>
        <end position="164"/>
    </location>
</feature>
<dbReference type="PROSITE" id="PS50850">
    <property type="entry name" value="MFS"/>
    <property type="match status" value="1"/>
</dbReference>
<comment type="subcellular location">
    <subcellularLocation>
        <location evidence="1">Membrane</location>
        <topology evidence="1">Multi-pass membrane protein</topology>
    </subcellularLocation>
</comment>
<feature type="non-terminal residue" evidence="5">
    <location>
        <position position="401"/>
    </location>
</feature>
<reference evidence="5" key="1">
    <citation type="submission" date="2023-03" db="EMBL/GenBank/DDBJ databases">
        <title>Massive genome expansion in bonnet fungi (Mycena s.s.) driven by repeated elements and novel gene families across ecological guilds.</title>
        <authorList>
            <consortium name="Lawrence Berkeley National Laboratory"/>
            <person name="Harder C.B."/>
            <person name="Miyauchi S."/>
            <person name="Viragh M."/>
            <person name="Kuo A."/>
            <person name="Thoen E."/>
            <person name="Andreopoulos B."/>
            <person name="Lu D."/>
            <person name="Skrede I."/>
            <person name="Drula E."/>
            <person name="Henrissat B."/>
            <person name="Morin E."/>
            <person name="Kohler A."/>
            <person name="Barry K."/>
            <person name="LaButti K."/>
            <person name="Morin E."/>
            <person name="Salamov A."/>
            <person name="Lipzen A."/>
            <person name="Mereny Z."/>
            <person name="Hegedus B."/>
            <person name="Baldrian P."/>
            <person name="Stursova M."/>
            <person name="Weitz H."/>
            <person name="Taylor A."/>
            <person name="Grigoriev I.V."/>
            <person name="Nagy L.G."/>
            <person name="Martin F."/>
            <person name="Kauserud H."/>
        </authorList>
    </citation>
    <scope>NUCLEOTIDE SEQUENCE</scope>
    <source>
        <strain evidence="5">CBHHK200</strain>
    </source>
</reference>
<dbReference type="InterPro" id="IPR011701">
    <property type="entry name" value="MFS"/>
</dbReference>
<dbReference type="SUPFAM" id="SSF103473">
    <property type="entry name" value="MFS general substrate transporter"/>
    <property type="match status" value="1"/>
</dbReference>
<feature type="transmembrane region" description="Helical" evidence="3">
    <location>
        <begin position="176"/>
        <end position="196"/>
    </location>
</feature>
<feature type="transmembrane region" description="Helical" evidence="3">
    <location>
        <begin position="6"/>
        <end position="26"/>
    </location>
</feature>
<feature type="domain" description="Major facilitator superfamily (MFS) profile" evidence="4">
    <location>
        <begin position="216"/>
        <end position="401"/>
    </location>
</feature>
<evidence type="ECO:0000256" key="2">
    <source>
        <dbReference type="ARBA" id="ARBA00006727"/>
    </source>
</evidence>
<evidence type="ECO:0000259" key="4">
    <source>
        <dbReference type="PROSITE" id="PS50850"/>
    </source>
</evidence>
<organism evidence="5 6">
    <name type="scientific">Mycena alexandri</name>
    <dbReference type="NCBI Taxonomy" id="1745969"/>
    <lineage>
        <taxon>Eukaryota</taxon>
        <taxon>Fungi</taxon>
        <taxon>Dikarya</taxon>
        <taxon>Basidiomycota</taxon>
        <taxon>Agaricomycotina</taxon>
        <taxon>Agaricomycetes</taxon>
        <taxon>Agaricomycetidae</taxon>
        <taxon>Agaricales</taxon>
        <taxon>Marasmiineae</taxon>
        <taxon>Mycenaceae</taxon>
        <taxon>Mycena</taxon>
    </lineage>
</organism>
<dbReference type="Proteomes" id="UP001218188">
    <property type="component" value="Unassembled WGS sequence"/>
</dbReference>
<dbReference type="GO" id="GO:0016020">
    <property type="term" value="C:membrane"/>
    <property type="evidence" value="ECO:0007669"/>
    <property type="project" value="UniProtKB-SubCell"/>
</dbReference>
<dbReference type="Gene3D" id="1.20.1250.20">
    <property type="entry name" value="MFS general substrate transporter like domains"/>
    <property type="match status" value="2"/>
</dbReference>
<sequence>VVGAFLFQFCVVGPVMAFGVFQDFYLSNFLKSYSASDISWIGSIQLFLDLGCGAIAGRLYDLGYCRTVLICGPSIFVFRQDIRDQLRFTTYYICSFFMLSITQPGRYYQVVFLSQGLGMGTGVALIFVPICTLVSQHFKARKALAMGILSSSAPVGGVIFTIILNQMIHHGPGFAWAVRAAAFLTAACFVIANFLITLLPPPVSDSRPTRGSANKLYSLALLAGFIAQLGTFFPTFYLQTFAQSHNFSDSLSFYAPVILNASTVFGRIIPGFFADQWGALEVYIACVGANGLVGFVMLSSGHTAGLISFSILFGFFFGSTIALYIPVIVGLVPQNADMGKIIGIAVLPVGVASLIGTPIAGAILGPQLVWSRGIYFASVSVFGSSDYVTNHPRRVPWSLLP</sequence>
<dbReference type="Pfam" id="PF07690">
    <property type="entry name" value="MFS_1"/>
    <property type="match status" value="1"/>
</dbReference>
<dbReference type="InterPro" id="IPR020846">
    <property type="entry name" value="MFS_dom"/>
</dbReference>
<feature type="transmembrane region" description="Helical" evidence="3">
    <location>
        <begin position="107"/>
        <end position="131"/>
    </location>
</feature>
<keyword evidence="6" id="KW-1185">Reference proteome</keyword>
<name>A0AAD6SYE1_9AGAR</name>
<dbReference type="EMBL" id="JARJCM010000048">
    <property type="protein sequence ID" value="KAJ7035732.1"/>
    <property type="molecule type" value="Genomic_DNA"/>
</dbReference>
<protein>
    <submittedName>
        <fullName evidence="5">Major facilitator superfamily domain-containing protein</fullName>
    </submittedName>
</protein>
<dbReference type="AlphaFoldDB" id="A0AAD6SYE1"/>
<evidence type="ECO:0000256" key="1">
    <source>
        <dbReference type="ARBA" id="ARBA00004141"/>
    </source>
</evidence>
<comment type="caution">
    <text evidence="5">The sequence shown here is derived from an EMBL/GenBank/DDBJ whole genome shotgun (WGS) entry which is preliminary data.</text>
</comment>
<keyword evidence="3" id="KW-0472">Membrane</keyword>
<dbReference type="InterPro" id="IPR050327">
    <property type="entry name" value="Proton-linked_MCT"/>
</dbReference>
<evidence type="ECO:0000313" key="5">
    <source>
        <dbReference type="EMBL" id="KAJ7035732.1"/>
    </source>
</evidence>
<gene>
    <name evidence="5" type="ORF">C8F04DRAFT_954595</name>
</gene>
<feature type="transmembrane region" description="Helical" evidence="3">
    <location>
        <begin position="341"/>
        <end position="363"/>
    </location>
</feature>
<dbReference type="PANTHER" id="PTHR11360">
    <property type="entry name" value="MONOCARBOXYLATE TRANSPORTER"/>
    <property type="match status" value="1"/>
</dbReference>
<dbReference type="GO" id="GO:0022857">
    <property type="term" value="F:transmembrane transporter activity"/>
    <property type="evidence" value="ECO:0007669"/>
    <property type="project" value="InterPro"/>
</dbReference>
<proteinExistence type="inferred from homology"/>